<dbReference type="RefSeq" id="WP_051558117.1">
    <property type="nucleotide sequence ID" value="NZ_CABLBW010000005.1"/>
</dbReference>
<feature type="coiled-coil region" evidence="2">
    <location>
        <begin position="290"/>
        <end position="338"/>
    </location>
</feature>
<dbReference type="STRING" id="171693.BN988_03816"/>
<evidence type="ECO:0000256" key="2">
    <source>
        <dbReference type="SAM" id="Coils"/>
    </source>
</evidence>
<dbReference type="Pfam" id="PF01076">
    <property type="entry name" value="Mob_Pre"/>
    <property type="match status" value="1"/>
</dbReference>
<dbReference type="Proteomes" id="UP000028863">
    <property type="component" value="Unassembled WGS sequence"/>
</dbReference>
<dbReference type="Gene3D" id="1.20.5.340">
    <property type="match status" value="1"/>
</dbReference>
<dbReference type="eggNOG" id="COG1196">
    <property type="taxonomic scope" value="Bacteria"/>
</dbReference>
<dbReference type="GO" id="GO:0006310">
    <property type="term" value="P:DNA recombination"/>
    <property type="evidence" value="ECO:0007669"/>
    <property type="project" value="InterPro"/>
</dbReference>
<evidence type="ECO:0000256" key="1">
    <source>
        <dbReference type="ARBA" id="ARBA00010657"/>
    </source>
</evidence>
<dbReference type="InterPro" id="IPR001668">
    <property type="entry name" value="Mob_Pre"/>
</dbReference>
<evidence type="ECO:0000313" key="4">
    <source>
        <dbReference type="EMBL" id="CDO05226.1"/>
    </source>
</evidence>
<name>W9ARJ4_9BACI</name>
<keyword evidence="2" id="KW-0175">Coiled coil</keyword>
<gene>
    <name evidence="4" type="ORF">BN988_03816</name>
</gene>
<dbReference type="CDD" id="cd17242">
    <property type="entry name" value="MobM_relaxase"/>
    <property type="match status" value="1"/>
</dbReference>
<evidence type="ECO:0000313" key="5">
    <source>
        <dbReference type="Proteomes" id="UP000028863"/>
    </source>
</evidence>
<organism evidence="4 5">
    <name type="scientific">Oceanobacillus picturae</name>
    <dbReference type="NCBI Taxonomy" id="171693"/>
    <lineage>
        <taxon>Bacteria</taxon>
        <taxon>Bacillati</taxon>
        <taxon>Bacillota</taxon>
        <taxon>Bacilli</taxon>
        <taxon>Bacillales</taxon>
        <taxon>Bacillaceae</taxon>
        <taxon>Oceanobacillus</taxon>
    </lineage>
</organism>
<dbReference type="GO" id="GO:0003677">
    <property type="term" value="F:DNA binding"/>
    <property type="evidence" value="ECO:0007669"/>
    <property type="project" value="InterPro"/>
</dbReference>
<feature type="coiled-coil region" evidence="2">
    <location>
        <begin position="188"/>
        <end position="229"/>
    </location>
</feature>
<reference evidence="4" key="2">
    <citation type="submission" date="2014-03" db="EMBL/GenBank/DDBJ databases">
        <authorList>
            <person name="Urmite Genomes"/>
        </authorList>
    </citation>
    <scope>NUCLEOTIDE SEQUENCE</scope>
    <source>
        <strain evidence="4">S1</strain>
    </source>
</reference>
<evidence type="ECO:0000256" key="3">
    <source>
        <dbReference type="SAM" id="MobiDB-lite"/>
    </source>
</evidence>
<dbReference type="EMBL" id="CCAX010000005">
    <property type="protein sequence ID" value="CDO05226.1"/>
    <property type="molecule type" value="Genomic_DNA"/>
</dbReference>
<keyword evidence="5" id="KW-1185">Reference proteome</keyword>
<dbReference type="NCBIfam" id="NF041497">
    <property type="entry name" value="MobV"/>
    <property type="match status" value="1"/>
</dbReference>
<feature type="compositionally biased region" description="Basic and acidic residues" evidence="3">
    <location>
        <begin position="386"/>
        <end position="407"/>
    </location>
</feature>
<dbReference type="AlphaFoldDB" id="W9ARJ4"/>
<dbReference type="Gene3D" id="3.30.930.30">
    <property type="match status" value="1"/>
</dbReference>
<comment type="caution">
    <text evidence="4">The sequence shown here is derived from an EMBL/GenBank/DDBJ whole genome shotgun (WGS) entry which is preliminary data.</text>
</comment>
<sequence length="407" mass="47567">MSYAVIHMQKVKGNGVTGMQIHNQREKESDTNTDIEKDRSHLNYDLENPSSIDYHEKIKGMIDERVDQSKRKVRKDAVKVASFMITSDKDFFDRIGEKEEKRFFEVARNFIGERYGKDNIAYAMVHKDEKTPHMHLGMVPITEDNRLSAKDFFGKKQQLHQLQDDFHAHMQEHGFDLERGISSDRKHLDTAKFKLQTVQEKVNELESELTEKQQEKGQVEASIEAIQTELKDLTSSVEHSKLVEQVEYKESGLIGPKTVKLASSDFDNIKTLAKVSETLKTQNNAIYVQNKRIEGELNSLNKENRQLKKENRQLKQENKELKQEIKFWKRTIEKCKVLFKDQVQEIGRKVGAVKVGVLEKMGMELYKKFFTDQEEVFGAQSFAGVQKEHREEQKQKRKEKEQEELER</sequence>
<protein>
    <submittedName>
        <fullName evidence="4">Plasmid recombination enzyme</fullName>
    </submittedName>
</protein>
<dbReference type="SUPFAM" id="SSF144284">
    <property type="entry name" value="Sec2 N-terminal region"/>
    <property type="match status" value="1"/>
</dbReference>
<comment type="similarity">
    <text evidence="1">Belongs to the plasmid mobilization pre family.</text>
</comment>
<proteinExistence type="inferred from homology"/>
<feature type="region of interest" description="Disordered" evidence="3">
    <location>
        <begin position="384"/>
        <end position="407"/>
    </location>
</feature>
<accession>W9ARJ4</accession>
<reference evidence="4" key="1">
    <citation type="submission" date="2014-03" db="EMBL/GenBank/DDBJ databases">
        <title>Draft genome sequencing of Oceanobacillus picturae strain S1 isolated from human gut.</title>
        <authorList>
            <person name="Croce O."/>
            <person name="Lagier J.C."/>
            <person name="Raoult D."/>
        </authorList>
    </citation>
    <scope>NUCLEOTIDE SEQUENCE [LARGE SCALE GENOMIC DNA]</scope>
    <source>
        <strain evidence="4">S1</strain>
    </source>
</reference>